<dbReference type="GO" id="GO:0009279">
    <property type="term" value="C:cell outer membrane"/>
    <property type="evidence" value="ECO:0007669"/>
    <property type="project" value="UniProtKB-SubCell"/>
</dbReference>
<evidence type="ECO:0000256" key="4">
    <source>
        <dbReference type="ARBA" id="ARBA00023136"/>
    </source>
</evidence>
<dbReference type="Gene3D" id="1.25.40.390">
    <property type="match status" value="1"/>
</dbReference>
<dbReference type="InterPro" id="IPR012944">
    <property type="entry name" value="SusD_RagB_dom"/>
</dbReference>
<keyword evidence="4" id="KW-0472">Membrane</keyword>
<evidence type="ECO:0000256" key="1">
    <source>
        <dbReference type="ARBA" id="ARBA00004442"/>
    </source>
</evidence>
<gene>
    <name evidence="8" type="ORF">NCTC13063_01669</name>
</gene>
<evidence type="ECO:0000313" key="8">
    <source>
        <dbReference type="EMBL" id="SUB80386.1"/>
    </source>
</evidence>
<dbReference type="Pfam" id="PF14322">
    <property type="entry name" value="SusD-like_3"/>
    <property type="match status" value="1"/>
</dbReference>
<dbReference type="Pfam" id="PF07980">
    <property type="entry name" value="SusD_RagB"/>
    <property type="match status" value="2"/>
</dbReference>
<feature type="domain" description="SusD-like N-terminal" evidence="7">
    <location>
        <begin position="65"/>
        <end position="232"/>
    </location>
</feature>
<protein>
    <submittedName>
        <fullName evidence="8">SusD family</fullName>
    </submittedName>
</protein>
<comment type="subcellular location">
    <subcellularLocation>
        <location evidence="1">Cell outer membrane</location>
    </subcellularLocation>
</comment>
<name>A0AAQ1UHX9_9BACT</name>
<dbReference type="Proteomes" id="UP000255283">
    <property type="component" value="Unassembled WGS sequence"/>
</dbReference>
<keyword evidence="5" id="KW-0998">Cell outer membrane</keyword>
<proteinExistence type="inferred from homology"/>
<evidence type="ECO:0000256" key="2">
    <source>
        <dbReference type="ARBA" id="ARBA00006275"/>
    </source>
</evidence>
<feature type="domain" description="RagB/SusD" evidence="6">
    <location>
        <begin position="286"/>
        <end position="471"/>
    </location>
</feature>
<organism evidence="8 9">
    <name type="scientific">Segatella buccae</name>
    <dbReference type="NCBI Taxonomy" id="28126"/>
    <lineage>
        <taxon>Bacteria</taxon>
        <taxon>Pseudomonadati</taxon>
        <taxon>Bacteroidota</taxon>
        <taxon>Bacteroidia</taxon>
        <taxon>Bacteroidales</taxon>
        <taxon>Prevotellaceae</taxon>
        <taxon>Segatella</taxon>
    </lineage>
</organism>
<dbReference type="InterPro" id="IPR011990">
    <property type="entry name" value="TPR-like_helical_dom_sf"/>
</dbReference>
<feature type="domain" description="RagB/SusD" evidence="6">
    <location>
        <begin position="561"/>
        <end position="643"/>
    </location>
</feature>
<keyword evidence="3" id="KW-0732">Signal</keyword>
<dbReference type="InterPro" id="IPR033985">
    <property type="entry name" value="SusD-like_N"/>
</dbReference>
<accession>A0AAQ1UHX9</accession>
<evidence type="ECO:0000259" key="7">
    <source>
        <dbReference type="Pfam" id="PF14322"/>
    </source>
</evidence>
<evidence type="ECO:0000256" key="5">
    <source>
        <dbReference type="ARBA" id="ARBA00023237"/>
    </source>
</evidence>
<dbReference type="RefSeq" id="WP_007411404.1">
    <property type="nucleotide sequence ID" value="NZ_JAQETB010000001.1"/>
</dbReference>
<comment type="similarity">
    <text evidence="2">Belongs to the SusD family.</text>
</comment>
<evidence type="ECO:0000259" key="6">
    <source>
        <dbReference type="Pfam" id="PF07980"/>
    </source>
</evidence>
<evidence type="ECO:0000313" key="9">
    <source>
        <dbReference type="Proteomes" id="UP000255283"/>
    </source>
</evidence>
<sequence>MKKLHQSFLIAATGIAALCFTACDNDKFLSVEHYDILPADQMFKTQNDALSGLNGIYDCLFADNTYADGWNYKPQLFFGCHPTLDTQATGWDVQWGQQSWTADDSDLGRGYNYSYRAIGRANDFLSGLEDEHNTEVKKFPAYNTMDGEAHALRAYFYMFLAQNWGRVPMLATGESFLNTPNKAAAETDDEMWDFIIDDLKTAVRQLDWKPYNGEYGRCTKGMALSYLGEAYLWKAYKARLNSKDEAKSTENVKLAKEALEQVVNSGTYDLAPSFSTLWDVGEAWPKEAVWQVVNDMGAGNYGKWDSDAHIFNNFFAGSTNGGGGWGSEYLSWELYFAYENGDKRRDASMCTSPVAELPEAQRSRYTYGRNPFTQEMLGVDEERSKKEGRVVLSDNNGYMFNNGGDFAPAIWTLKLWRSQRCQWSNPHSPCHFYYKRYAGVLLDYAECLFRLNGDDDATAWSIIDRIRNRAFGNLEVGKADALNKQFVAYYNSLVGQGGYGNDPNKPWNDYKALKEYPIPFNTKTVEVPDAKTYYTRYASESNDIHRSFTAHKCKVWEVALGQERRKEFSSEWNLKADLQRSDFLIPSIECNYPKGVGLPNTDSGKKGNWHYYRTWDFDTQRLIMPIPTDELLRNKLIKQNPGY</sequence>
<comment type="caution">
    <text evidence="8">The sequence shown here is derived from an EMBL/GenBank/DDBJ whole genome shotgun (WGS) entry which is preliminary data.</text>
</comment>
<evidence type="ECO:0000256" key="3">
    <source>
        <dbReference type="ARBA" id="ARBA00022729"/>
    </source>
</evidence>
<reference evidence="8 9" key="1">
    <citation type="submission" date="2018-06" db="EMBL/GenBank/DDBJ databases">
        <authorList>
            <consortium name="Pathogen Informatics"/>
            <person name="Doyle S."/>
        </authorList>
    </citation>
    <scope>NUCLEOTIDE SEQUENCE [LARGE SCALE GENOMIC DNA]</scope>
    <source>
        <strain evidence="8 9">NCTC13063</strain>
    </source>
</reference>
<dbReference type="SUPFAM" id="SSF48452">
    <property type="entry name" value="TPR-like"/>
    <property type="match status" value="1"/>
</dbReference>
<dbReference type="EMBL" id="UGTJ01000001">
    <property type="protein sequence ID" value="SUB80386.1"/>
    <property type="molecule type" value="Genomic_DNA"/>
</dbReference>
<dbReference type="AlphaFoldDB" id="A0AAQ1UHX9"/>